<dbReference type="KEGG" id="cal:CAALFM_C503890CA"/>
<evidence type="ECO:0000256" key="1">
    <source>
        <dbReference type="SAM" id="Phobius"/>
    </source>
</evidence>
<dbReference type="InParanoid" id="A0A1D8PNT3"/>
<protein>
    <submittedName>
        <fullName evidence="3">Uncharacterized protein</fullName>
    </submittedName>
</protein>
<organism evidence="3 4">
    <name type="scientific">Candida albicans (strain SC5314 / ATCC MYA-2876)</name>
    <name type="common">Yeast</name>
    <dbReference type="NCBI Taxonomy" id="237561"/>
    <lineage>
        <taxon>Eukaryota</taxon>
        <taxon>Fungi</taxon>
        <taxon>Dikarya</taxon>
        <taxon>Ascomycota</taxon>
        <taxon>Saccharomycotina</taxon>
        <taxon>Pichiomycetes</taxon>
        <taxon>Debaryomycetaceae</taxon>
        <taxon>Candida/Lodderomyces clade</taxon>
        <taxon>Candida</taxon>
    </lineage>
</organism>
<dbReference type="RefSeq" id="XP_019330972.1">
    <property type="nucleotide sequence ID" value="XM_019475427.1"/>
</dbReference>
<keyword evidence="1" id="KW-0812">Transmembrane</keyword>
<keyword evidence="1" id="KW-1133">Transmembrane helix</keyword>
<feature type="transmembrane region" description="Helical" evidence="1">
    <location>
        <begin position="14"/>
        <end position="33"/>
    </location>
</feature>
<evidence type="ECO:0000313" key="4">
    <source>
        <dbReference type="Proteomes" id="UP000000559"/>
    </source>
</evidence>
<dbReference type="CGD" id="CAL0000184610">
    <property type="gene designation" value="CSU52"/>
</dbReference>
<dbReference type="EMBL" id="CP017627">
    <property type="protein sequence ID" value="AOW29799.1"/>
    <property type="molecule type" value="Genomic_DNA"/>
</dbReference>
<keyword evidence="4" id="KW-1185">Reference proteome</keyword>
<reference evidence="3 4" key="2">
    <citation type="journal article" date="2007" name="Genome Biol.">
        <title>Assembly of the Candida albicans genome into sixteen supercontigs aligned on the eight chromosomes.</title>
        <authorList>
            <person name="van het Hoog M."/>
            <person name="Rast T.J."/>
            <person name="Martchenko M."/>
            <person name="Grindle S."/>
            <person name="Dignard D."/>
            <person name="Hogues H."/>
            <person name="Cuomo C."/>
            <person name="Berriman M."/>
            <person name="Scherer S."/>
            <person name="Magee B.B."/>
            <person name="Whiteway M."/>
            <person name="Chibana H."/>
            <person name="Nantel A."/>
            <person name="Magee P.T."/>
        </authorList>
    </citation>
    <scope>GENOME REANNOTATION</scope>
    <source>
        <strain evidence="4">SC5314 / ATCC MYA-2876</strain>
    </source>
</reference>
<reference evidence="3 4" key="3">
    <citation type="journal article" date="2013" name="Genome Biol.">
        <title>Assembly of a phased diploid Candida albicans genome facilitates allele-specific measurements and provides a simple model for repeat and indel structure.</title>
        <authorList>
            <person name="Muzzey D."/>
            <person name="Schwartz K."/>
            <person name="Weissman J.S."/>
            <person name="Sherlock G."/>
        </authorList>
    </citation>
    <scope>NUCLEOTIDE SEQUENCE [LARGE SCALE GENOMIC DNA]</scope>
    <source>
        <strain evidence="4">SC5314 / ATCC MYA-2876</strain>
    </source>
</reference>
<dbReference type="STRING" id="237561.A0A1D8PNT3"/>
<keyword evidence="1" id="KW-0472">Membrane</keyword>
<dbReference type="AlphaFoldDB" id="A0A1D8PNT3"/>
<proteinExistence type="predicted"/>
<name>A0A1D8PNT3_CANAL</name>
<dbReference type="GeneID" id="30515312"/>
<accession>A0A1D8PNT3</accession>
<dbReference type="VEuPathDB" id="FungiDB:C5_03890C_A"/>
<feature type="transmembrane region" description="Helical" evidence="1">
    <location>
        <begin position="45"/>
        <end position="65"/>
    </location>
</feature>
<reference evidence="3 4" key="1">
    <citation type="journal article" date="2004" name="Proc. Natl. Acad. Sci. U.S.A.">
        <title>The diploid genome sequence of Candida albicans.</title>
        <authorList>
            <person name="Jones T."/>
            <person name="Federspiel N.A."/>
            <person name="Chibana H."/>
            <person name="Dungan J."/>
            <person name="Kalman S."/>
            <person name="Magee B.B."/>
            <person name="Newport G."/>
            <person name="Thorstenson Y.R."/>
            <person name="Agabian N."/>
            <person name="Magee P.T."/>
            <person name="Davis R.W."/>
            <person name="Scherer S."/>
        </authorList>
    </citation>
    <scope>NUCLEOTIDE SEQUENCE [LARGE SCALE GENOMIC DNA]</scope>
    <source>
        <strain evidence="4">SC5314 / ATCC MYA-2876</strain>
    </source>
</reference>
<sequence>MVCYFSGYDDFSRLMGWMDGWSTKSMFLLWWYFIRPTKSLIRSDCFGILKTIKSFLTIVCFVVIIEPTLKSRLYQPSSDSYYSPY</sequence>
<evidence type="ECO:0000313" key="2">
    <source>
        <dbReference type="CGD" id="CAL0000184610"/>
    </source>
</evidence>
<gene>
    <name evidence="2" type="primary">CSU52</name>
    <name evidence="3" type="ordered locus">CAALFM_C503890CA</name>
    <name evidence="2" type="ordered locus">orf19.1105.3</name>
</gene>
<evidence type="ECO:0000313" key="3">
    <source>
        <dbReference type="EMBL" id="AOW29799.1"/>
    </source>
</evidence>
<dbReference type="Proteomes" id="UP000000559">
    <property type="component" value="Chromosome 5"/>
</dbReference>
<dbReference type="GO" id="GO:0042850">
    <property type="term" value="P:L-sorbose catabolic process"/>
    <property type="evidence" value="ECO:0000315"/>
    <property type="project" value="CGD"/>
</dbReference>